<reference evidence="15" key="4">
    <citation type="submission" date="2025-09" db="UniProtKB">
        <authorList>
            <consortium name="Ensembl"/>
        </authorList>
    </citation>
    <scope>IDENTIFICATION</scope>
</reference>
<keyword evidence="8" id="KW-1015">Disulfide bond</keyword>
<evidence type="ECO:0000256" key="8">
    <source>
        <dbReference type="ARBA" id="ARBA00023157"/>
    </source>
</evidence>
<dbReference type="Ensembl" id="ENSSSCT00000069226.2">
    <property type="protein sequence ID" value="ENSSSCP00000071927.2"/>
    <property type="gene ID" value="ENSSSCG00000009759.5"/>
</dbReference>
<gene>
    <name evidence="15 17" type="primary">SCARB1</name>
</gene>
<dbReference type="InterPro" id="IPR002159">
    <property type="entry name" value="CD36_fam"/>
</dbReference>
<evidence type="ECO:0000256" key="7">
    <source>
        <dbReference type="ARBA" id="ARBA00023136"/>
    </source>
</evidence>
<dbReference type="GeneTree" id="ENSGT00940000153372"/>
<feature type="region of interest" description="Disordered" evidence="13">
    <location>
        <begin position="404"/>
        <end position="440"/>
    </location>
</feature>
<dbReference type="VGNC" id="VGNC:92613">
    <property type="gene designation" value="SCARB1"/>
</dbReference>
<dbReference type="GO" id="GO:0005901">
    <property type="term" value="C:caveola"/>
    <property type="evidence" value="ECO:0007669"/>
    <property type="project" value="UniProtKB-SubCell"/>
</dbReference>
<evidence type="ECO:0000256" key="11">
    <source>
        <dbReference type="ARBA" id="ARBA00040821"/>
    </source>
</evidence>
<evidence type="ECO:0000313" key="16">
    <source>
        <dbReference type="Proteomes" id="UP000008227"/>
    </source>
</evidence>
<keyword evidence="4" id="KW-1003">Cell membrane</keyword>
<protein>
    <recommendedName>
        <fullName evidence="11">Scavenger receptor class B member 1</fullName>
    </recommendedName>
    <alternativeName>
        <fullName evidence="12">SR-BI</fullName>
    </alternativeName>
</protein>
<evidence type="ECO:0000313" key="15">
    <source>
        <dbReference type="Ensembl" id="ENSSSCP00000071927.2"/>
    </source>
</evidence>
<proteinExistence type="inferred from homology"/>
<keyword evidence="7 14" id="KW-0472">Membrane</keyword>
<comment type="subcellular location">
    <subcellularLocation>
        <location evidence="2">Cell membrane</location>
        <topology evidence="2">Multi-pass membrane protein</topology>
    </subcellularLocation>
    <subcellularLocation>
        <location evidence="1">Membrane</location>
        <location evidence="1">Caveola</location>
        <topology evidence="1">Multi-pass membrane protein</topology>
    </subcellularLocation>
</comment>
<evidence type="ECO:0000256" key="1">
    <source>
        <dbReference type="ARBA" id="ARBA00004189"/>
    </source>
</evidence>
<evidence type="ECO:0000256" key="2">
    <source>
        <dbReference type="ARBA" id="ARBA00004651"/>
    </source>
</evidence>
<evidence type="ECO:0000256" key="14">
    <source>
        <dbReference type="SAM" id="Phobius"/>
    </source>
</evidence>
<reference evidence="16" key="1">
    <citation type="submission" date="2009-11" db="EMBL/GenBank/DDBJ databases">
        <authorList>
            <consortium name="Porcine genome sequencing project"/>
        </authorList>
    </citation>
    <scope>NUCLEOTIDE SEQUENCE [LARGE SCALE GENOMIC DNA]</scope>
    <source>
        <strain evidence="16">Duroc</strain>
    </source>
</reference>
<dbReference type="PANTHER" id="PTHR11923:SF110">
    <property type="entry name" value="SCAVENGER RECEPTOR CLASS B MEMBER 1"/>
    <property type="match status" value="1"/>
</dbReference>
<keyword evidence="16" id="KW-1185">Reference proteome</keyword>
<evidence type="ECO:0000256" key="9">
    <source>
        <dbReference type="ARBA" id="ARBA00023170"/>
    </source>
</evidence>
<sequence>MGSRSRARQVAAALGFVGLLLAALGAVMIVMVPSIIKQQVLKNVRIDPSSLSFNMWKEIPVPFYLSVYFFDVINPNEILQGQKPQVRERGPYVYREFRHKSNITFNDNDTVSFLEYRSYQFQPHKSRGLESDYIVIPNILVLSASVMMEDRPMSLKLIMTFAFSALGERAFVNRTVGEIMWGYEDPLIHLINKYFPNMFPFKGKFGLFAELNNSDSGLFTVFTGVKDFSRIHLVDKWNGLSKVNFWHSDQCNMINGTSGQMWAPFMTPESSLEFYSPEACRSMKLIYKEQGVFEGIPTFRFVAPNTLFANGSVYPPNEGFCPCMESGIQNVSTCRQTGKIEPVVLPLLWFAESGAMEGETLQTFYTQLVLMPKVLHYAQYVLLALGCVLLFIPIVYQIRSQGPKDAESQPSLAPQSDQLPSPYTPLLQDSLSGQPTSPQI</sequence>
<evidence type="ECO:0000256" key="3">
    <source>
        <dbReference type="ARBA" id="ARBA00010532"/>
    </source>
</evidence>
<reference evidence="15" key="2">
    <citation type="journal article" date="2020" name="Gigascience">
        <title>An improved pig reference genome sequence to enable pig genetics and genomics research.</title>
        <authorList>
            <person name="Warr A."/>
            <person name="Affara N."/>
            <person name="Aken B."/>
            <person name="Beiki H."/>
            <person name="Bickhart D.M."/>
            <person name="Billis K."/>
            <person name="Chow W."/>
            <person name="Eory L."/>
            <person name="Finlayson H.A."/>
            <person name="Flicek P."/>
            <person name="Giron C.G."/>
            <person name="Griffin D.K."/>
            <person name="Hall R."/>
            <person name="Hannum G."/>
            <person name="Hourlier T."/>
            <person name="Howe K."/>
            <person name="Hume D.A."/>
            <person name="Izuogu O."/>
            <person name="Kim K."/>
            <person name="Koren S."/>
            <person name="Liu H."/>
            <person name="Manchanda N."/>
            <person name="Martin F.J."/>
            <person name="Nonneman D.J."/>
            <person name="O'Connor R.E."/>
            <person name="Phillippy A.M."/>
            <person name="Rohrer G.A."/>
            <person name="Rosen B.D."/>
            <person name="Rund L.A."/>
            <person name="Sargent C.A."/>
            <person name="Schook L.B."/>
            <person name="Schroeder S.G."/>
            <person name="Schwartz A.S."/>
            <person name="Skinner B.M."/>
            <person name="Talbot R."/>
            <person name="Tseng E."/>
            <person name="Tuggle C.K."/>
            <person name="Watson M."/>
            <person name="Smith T.P.L."/>
            <person name="Archibald A.L."/>
        </authorList>
    </citation>
    <scope>NUCLEOTIDE SEQUENCE [LARGE SCALE GENOMIC DNA]</scope>
    <source>
        <strain evidence="15">Duroc</strain>
    </source>
</reference>
<keyword evidence="9" id="KW-0675">Receptor</keyword>
<dbReference type="Pfam" id="PF01130">
    <property type="entry name" value="CD36"/>
    <property type="match status" value="1"/>
</dbReference>
<evidence type="ECO:0000256" key="4">
    <source>
        <dbReference type="ARBA" id="ARBA00022475"/>
    </source>
</evidence>
<dbReference type="ExpressionAtlas" id="A0A5G2RCF6">
    <property type="expression patterns" value="baseline and differential"/>
</dbReference>
<reference evidence="15" key="3">
    <citation type="submission" date="2025-08" db="UniProtKB">
        <authorList>
            <consortium name="Ensembl"/>
        </authorList>
    </citation>
    <scope>IDENTIFICATION</scope>
</reference>
<evidence type="ECO:0000256" key="12">
    <source>
        <dbReference type="ARBA" id="ARBA00042244"/>
    </source>
</evidence>
<name>A0A5G2RCF6_PIG</name>
<keyword evidence="5 14" id="KW-0812">Transmembrane</keyword>
<evidence type="ECO:0000256" key="6">
    <source>
        <dbReference type="ARBA" id="ARBA00022989"/>
    </source>
</evidence>
<evidence type="ECO:0000256" key="10">
    <source>
        <dbReference type="ARBA" id="ARBA00023180"/>
    </source>
</evidence>
<keyword evidence="6 14" id="KW-1133">Transmembrane helix</keyword>
<dbReference type="PANTHER" id="PTHR11923">
    <property type="entry name" value="SCAVENGER RECEPTOR CLASS B TYPE-1 SR-B1"/>
    <property type="match status" value="1"/>
</dbReference>
<dbReference type="Proteomes" id="UP000008227">
    <property type="component" value="Chromosome 14"/>
</dbReference>
<feature type="compositionally biased region" description="Polar residues" evidence="13">
    <location>
        <begin position="408"/>
        <end position="440"/>
    </location>
</feature>
<accession>A0A5G2RCF6</accession>
<evidence type="ECO:0000256" key="5">
    <source>
        <dbReference type="ARBA" id="ARBA00022692"/>
    </source>
</evidence>
<dbReference type="Bgee" id="ENSSSCG00000009759">
    <property type="expression patterns" value="Expressed in ovary and 45 other cell types or tissues"/>
</dbReference>
<dbReference type="PRINTS" id="PR01609">
    <property type="entry name" value="CD36FAMILY"/>
</dbReference>
<evidence type="ECO:0000313" key="17">
    <source>
        <dbReference type="VGNC" id="VGNC:92613"/>
    </source>
</evidence>
<dbReference type="AlphaFoldDB" id="A0A5G2RCF6"/>
<evidence type="ECO:0000256" key="13">
    <source>
        <dbReference type="SAM" id="MobiDB-lite"/>
    </source>
</evidence>
<comment type="similarity">
    <text evidence="3">Belongs to the CD36 family.</text>
</comment>
<organism evidence="15 16">
    <name type="scientific">Sus scrofa</name>
    <name type="common">Pig</name>
    <dbReference type="NCBI Taxonomy" id="9823"/>
    <lineage>
        <taxon>Eukaryota</taxon>
        <taxon>Metazoa</taxon>
        <taxon>Chordata</taxon>
        <taxon>Craniata</taxon>
        <taxon>Vertebrata</taxon>
        <taxon>Euteleostomi</taxon>
        <taxon>Mammalia</taxon>
        <taxon>Eutheria</taxon>
        <taxon>Laurasiatheria</taxon>
        <taxon>Artiodactyla</taxon>
        <taxon>Suina</taxon>
        <taxon>Suidae</taxon>
        <taxon>Sus</taxon>
    </lineage>
</organism>
<keyword evidence="10" id="KW-0325">Glycoprotein</keyword>
<feature type="transmembrane region" description="Helical" evidence="14">
    <location>
        <begin position="377"/>
        <end position="396"/>
    </location>
</feature>